<sequence length="132" mass="15028">MNTSMLLAIVCWLLLTIWLALMISALVADRVGWSAWEDCDPRFEDGDRVVHAVRWRRNPLFGLLVVEYEVDCLRAGGTPVRNDLLRAYQHGVSLRPVGRTKTVWLLRGATVRLEQTFETRDGSSPLIRPARP</sequence>
<name>A0A430FAG6_9BIFI</name>
<reference evidence="1 2" key="1">
    <citation type="submission" date="2018-09" db="EMBL/GenBank/DDBJ databases">
        <title>Characterization of the phylogenetic diversity of five novel species belonging to the genus Bifidobacterium.</title>
        <authorList>
            <person name="Lugli G.A."/>
            <person name="Duranti S."/>
            <person name="Milani C."/>
        </authorList>
    </citation>
    <scope>NUCLEOTIDE SEQUENCE [LARGE SCALE GENOMIC DNA]</scope>
    <source>
        <strain evidence="1 2">2020B</strain>
    </source>
</reference>
<dbReference type="Proteomes" id="UP000288052">
    <property type="component" value="Unassembled WGS sequence"/>
</dbReference>
<protein>
    <submittedName>
        <fullName evidence="1">Uncharacterized protein</fullName>
    </submittedName>
</protein>
<keyword evidence="2" id="KW-1185">Reference proteome</keyword>
<gene>
    <name evidence="1" type="ORF">D2E22_0253</name>
</gene>
<comment type="caution">
    <text evidence="1">The sequence shown here is derived from an EMBL/GenBank/DDBJ whole genome shotgun (WGS) entry which is preliminary data.</text>
</comment>
<proteinExistence type="predicted"/>
<organism evidence="1 2">
    <name type="scientific">Bifidobacterium castoris</name>
    <dbReference type="NCBI Taxonomy" id="2306972"/>
    <lineage>
        <taxon>Bacteria</taxon>
        <taxon>Bacillati</taxon>
        <taxon>Actinomycetota</taxon>
        <taxon>Actinomycetes</taxon>
        <taxon>Bifidobacteriales</taxon>
        <taxon>Bifidobacteriaceae</taxon>
        <taxon>Bifidobacterium</taxon>
    </lineage>
</organism>
<accession>A0A430FAG6</accession>
<dbReference type="AlphaFoldDB" id="A0A430FAG6"/>
<dbReference type="EMBL" id="QXGI01000001">
    <property type="protein sequence ID" value="RSX49792.1"/>
    <property type="molecule type" value="Genomic_DNA"/>
</dbReference>
<evidence type="ECO:0000313" key="1">
    <source>
        <dbReference type="EMBL" id="RSX49792.1"/>
    </source>
</evidence>
<evidence type="ECO:0000313" key="2">
    <source>
        <dbReference type="Proteomes" id="UP000288052"/>
    </source>
</evidence>